<gene>
    <name evidence="2" type="ORF">KHB02_11500</name>
</gene>
<name>A0A942SXF6_9BACI</name>
<organism evidence="2">
    <name type="scientific">Neobacillus citreus</name>
    <dbReference type="NCBI Taxonomy" id="2833578"/>
    <lineage>
        <taxon>Bacteria</taxon>
        <taxon>Bacillati</taxon>
        <taxon>Bacillota</taxon>
        <taxon>Bacilli</taxon>
        <taxon>Bacillales</taxon>
        <taxon>Bacillaceae</taxon>
        <taxon>Neobacillus</taxon>
    </lineage>
</organism>
<proteinExistence type="predicted"/>
<feature type="chain" id="PRO_5038437843" description="Sporulation delaying protein family toxin" evidence="1">
    <location>
        <begin position="28"/>
        <end position="204"/>
    </location>
</feature>
<protein>
    <recommendedName>
        <fullName evidence="3">Sporulation delaying protein family toxin</fullName>
    </recommendedName>
</protein>
<evidence type="ECO:0000313" key="2">
    <source>
        <dbReference type="EMBL" id="MBS4182009.1"/>
    </source>
</evidence>
<dbReference type="Pfam" id="PF26137">
    <property type="entry name" value="Toxin_SdpC"/>
    <property type="match status" value="1"/>
</dbReference>
<feature type="signal peptide" evidence="1">
    <location>
        <begin position="1"/>
        <end position="27"/>
    </location>
</feature>
<evidence type="ECO:0000256" key="1">
    <source>
        <dbReference type="SAM" id="SignalP"/>
    </source>
</evidence>
<dbReference type="EMBL" id="JAGYPE010000002">
    <property type="protein sequence ID" value="MBS4182009.1"/>
    <property type="molecule type" value="Genomic_DNA"/>
</dbReference>
<dbReference type="AlphaFoldDB" id="A0A942SXF6"/>
<accession>A0A942SXF6</accession>
<reference evidence="2" key="1">
    <citation type="submission" date="2021-05" db="EMBL/GenBank/DDBJ databases">
        <title>Novel Bacillus species.</title>
        <authorList>
            <person name="Liu G."/>
        </authorList>
    </citation>
    <scope>NUCLEOTIDE SEQUENCE</scope>
    <source>
        <strain evidence="2">FJAT-50051</strain>
    </source>
</reference>
<dbReference type="InterPro" id="IPR023888">
    <property type="entry name" value="SdpC-like"/>
</dbReference>
<evidence type="ECO:0008006" key="3">
    <source>
        <dbReference type="Google" id="ProtNLM"/>
    </source>
</evidence>
<comment type="caution">
    <text evidence="2">The sequence shown here is derived from an EMBL/GenBank/DDBJ whole genome shotgun (WGS) entry which is preliminary data.</text>
</comment>
<keyword evidence="1" id="KW-0732">Signal</keyword>
<sequence length="204" mass="20908">MKFSLIAQIAIASLALAAMPAVGAAHAETASSRFTDAEIAEGVLYGEGAFAEAASIQPLTRPSSASQAEIGAVQDKLLQTVQSDHATELASAADEIRTGDPYRVDDGVRQLTSAFGEAIESDYPAVSTASTVEPQCGVICVCVAGVEIAVVGGIAVAVVAETAVAGHFVLWTKAKVWNAKSVSSDSTEDLGYTEYVAKIASATK</sequence>